<feature type="compositionally biased region" description="Basic and acidic residues" evidence="4">
    <location>
        <begin position="776"/>
        <end position="795"/>
    </location>
</feature>
<comment type="caution">
    <text evidence="6">The sequence shown here is derived from an EMBL/GenBank/DDBJ whole genome shotgun (WGS) entry which is preliminary data.</text>
</comment>
<dbReference type="AlphaFoldDB" id="A0AAV8VTH2"/>
<reference evidence="6 7" key="1">
    <citation type="journal article" date="2023" name="Insect Mol. Biol.">
        <title>Genome sequencing provides insights into the evolution of gene families encoding plant cell wall-degrading enzymes in longhorned beetles.</title>
        <authorList>
            <person name="Shin N.R."/>
            <person name="Okamura Y."/>
            <person name="Kirsch R."/>
            <person name="Pauchet Y."/>
        </authorList>
    </citation>
    <scope>NUCLEOTIDE SEQUENCE [LARGE SCALE GENOMIC DNA]</scope>
    <source>
        <strain evidence="6">EAD_L_NR</strain>
    </source>
</reference>
<dbReference type="SMART" id="SM00214">
    <property type="entry name" value="VWC"/>
    <property type="match status" value="2"/>
</dbReference>
<evidence type="ECO:0000313" key="7">
    <source>
        <dbReference type="Proteomes" id="UP001159042"/>
    </source>
</evidence>
<dbReference type="GO" id="GO:0005576">
    <property type="term" value="C:extracellular region"/>
    <property type="evidence" value="ECO:0007669"/>
    <property type="project" value="UniProtKB-SubCell"/>
</dbReference>
<name>A0AAV8VTH2_9CUCU</name>
<accession>A0AAV8VTH2</accession>
<dbReference type="PROSITE" id="PS50184">
    <property type="entry name" value="VWFC_2"/>
    <property type="match status" value="1"/>
</dbReference>
<dbReference type="InterPro" id="IPR001007">
    <property type="entry name" value="VWF_dom"/>
</dbReference>
<keyword evidence="2" id="KW-0964">Secreted</keyword>
<gene>
    <name evidence="6" type="ORF">NQ315_000106</name>
</gene>
<protein>
    <recommendedName>
        <fullName evidence="5">VWFC domain-containing protein</fullName>
    </recommendedName>
</protein>
<dbReference type="Gene3D" id="2.10.70.10">
    <property type="entry name" value="Complement Module, domain 1"/>
    <property type="match status" value="1"/>
</dbReference>
<dbReference type="PANTHER" id="PTHR46698:SF4">
    <property type="entry name" value="CROSSVEINLESS 2"/>
    <property type="match status" value="1"/>
</dbReference>
<feature type="compositionally biased region" description="Polar residues" evidence="4">
    <location>
        <begin position="766"/>
        <end position="775"/>
    </location>
</feature>
<evidence type="ECO:0000256" key="2">
    <source>
        <dbReference type="ARBA" id="ARBA00022525"/>
    </source>
</evidence>
<organism evidence="6 7">
    <name type="scientific">Exocentrus adspersus</name>
    <dbReference type="NCBI Taxonomy" id="1586481"/>
    <lineage>
        <taxon>Eukaryota</taxon>
        <taxon>Metazoa</taxon>
        <taxon>Ecdysozoa</taxon>
        <taxon>Arthropoda</taxon>
        <taxon>Hexapoda</taxon>
        <taxon>Insecta</taxon>
        <taxon>Pterygota</taxon>
        <taxon>Neoptera</taxon>
        <taxon>Endopterygota</taxon>
        <taxon>Coleoptera</taxon>
        <taxon>Polyphaga</taxon>
        <taxon>Cucujiformia</taxon>
        <taxon>Chrysomeloidea</taxon>
        <taxon>Cerambycidae</taxon>
        <taxon>Lamiinae</taxon>
        <taxon>Acanthocinini</taxon>
        <taxon>Exocentrus</taxon>
    </lineage>
</organism>
<proteinExistence type="predicted"/>
<feature type="compositionally biased region" description="Acidic residues" evidence="4">
    <location>
        <begin position="723"/>
        <end position="732"/>
    </location>
</feature>
<feature type="compositionally biased region" description="Polar residues" evidence="4">
    <location>
        <begin position="733"/>
        <end position="754"/>
    </location>
</feature>
<evidence type="ECO:0000256" key="4">
    <source>
        <dbReference type="SAM" id="MobiDB-lite"/>
    </source>
</evidence>
<comment type="subcellular location">
    <subcellularLocation>
        <location evidence="1">Secreted</location>
    </subcellularLocation>
</comment>
<dbReference type="EMBL" id="JANEYG010000032">
    <property type="protein sequence ID" value="KAJ8917623.1"/>
    <property type="molecule type" value="Genomic_DNA"/>
</dbReference>
<dbReference type="SUPFAM" id="SSF57603">
    <property type="entry name" value="FnI-like domain"/>
    <property type="match status" value="2"/>
</dbReference>
<keyword evidence="3" id="KW-0732">Signal</keyword>
<dbReference type="InterPro" id="IPR052424">
    <property type="entry name" value="Kielin_Chordin-BMP_Reg"/>
</dbReference>
<keyword evidence="7" id="KW-1185">Reference proteome</keyword>
<dbReference type="GO" id="GO:0030513">
    <property type="term" value="P:positive regulation of BMP signaling pathway"/>
    <property type="evidence" value="ECO:0007669"/>
    <property type="project" value="TreeGrafter"/>
</dbReference>
<evidence type="ECO:0000313" key="6">
    <source>
        <dbReference type="EMBL" id="KAJ8917623.1"/>
    </source>
</evidence>
<evidence type="ECO:0000256" key="3">
    <source>
        <dbReference type="ARBA" id="ARBA00022729"/>
    </source>
</evidence>
<feature type="region of interest" description="Disordered" evidence="4">
    <location>
        <begin position="894"/>
        <end position="916"/>
    </location>
</feature>
<dbReference type="PANTHER" id="PTHR46698">
    <property type="entry name" value="CROSSVEINLESS 2"/>
    <property type="match status" value="1"/>
</dbReference>
<feature type="region of interest" description="Disordered" evidence="4">
    <location>
        <begin position="674"/>
        <end position="859"/>
    </location>
</feature>
<evidence type="ECO:0000256" key="1">
    <source>
        <dbReference type="ARBA" id="ARBA00004613"/>
    </source>
</evidence>
<feature type="domain" description="VWFC" evidence="5">
    <location>
        <begin position="86"/>
        <end position="147"/>
    </location>
</feature>
<dbReference type="GO" id="GO:0036122">
    <property type="term" value="F:BMP binding"/>
    <property type="evidence" value="ECO:0007669"/>
    <property type="project" value="TreeGrafter"/>
</dbReference>
<sequence>MKRLSRMVREVYPEIEPENEGNQAQVCIVGDVVYGSDETVPAEQPCLKCRCQPPGVQCETIQCVKKPGCKAIHKSNKCCPDYQCECEHNGKIYANGEKLETPPGGECKVCYCRGGEVQCAEVSCYVRKDCEGKRVPGKCCPKFDHCPPIDPLPGRSPFTTEISIISNLDTNFQPWPDTRFSQNATEEIILSPASIDIQEENKIPDTNYYEVTTPSYRLTEVDQIQKESIVPKITIQEIIPERKEIPVTAPPKLELESQGTLIIEEAEEFLNHSNDLVVTDADADSSEISEVFHHPPPVLRIGDKLLFLKKGEFVHEKDTSTPNSVITIIGAEGLQRGGFEDSGEVHEVKIENVPEDNKDSSNFTVSPIDTISVDSIPESNPDLSLDPNVNASELNTAASTHILSLVKKKNKPSTTTTTETYITTSTTEFEIISPTTETNSLQDVVVPGSTNIPENNDSNTTEGSRTTLDTLDTLTTEETKNITSTTAATVVDNTTEVNDLTSIPSSTKAYENILDQNPAYPPIPDVMISVRDDASQRFDTEVTEREHTVQESSTIPPSLKILPEVLEMRSNKTVPTNISNNEWLKVNPESLINYKAALPDDILNQAAPTEIENITDNTNDINITIPETTTETFSTYVDFNTTTEETITEYEKELETTTTNEVVTDNNKKLEALITESTDTSTKEEVPRSTESIEEISDESRESTTRKSHASITTNENASIEYAPEDSSEAEDMSSNRGTANNNSGEETTPSTLDDSGVIDKEWNDSSKNNTNGNSKDVEFVDAVKTKKPVEKHVDTTTTTTTTVEHLPRPQKLILLPKSVSKRESRQDEELDDTSKERSKEITGRSISSEEEDDDRQSQEIFKQLLEDTSTLKPKNSGETVPILQKVVETISQYTPQGQNPHSLLRFFSNQKYDRK</sequence>
<dbReference type="Proteomes" id="UP001159042">
    <property type="component" value="Unassembled WGS sequence"/>
</dbReference>
<evidence type="ECO:0000259" key="5">
    <source>
        <dbReference type="PROSITE" id="PS50184"/>
    </source>
</evidence>
<feature type="compositionally biased region" description="Basic and acidic residues" evidence="4">
    <location>
        <begin position="821"/>
        <end position="843"/>
    </location>
</feature>